<evidence type="ECO:0000313" key="1">
    <source>
        <dbReference type="EMBL" id="CDM37551.1"/>
    </source>
</evidence>
<dbReference type="Gene3D" id="3.40.50.720">
    <property type="entry name" value="NAD(P)-binding Rossmann-like Domain"/>
    <property type="match status" value="1"/>
</dbReference>
<reference evidence="1" key="1">
    <citation type="journal article" date="2014" name="Nat. Commun.">
        <title>Multiple recent horizontal transfers of a large genomic region in cheese making fungi.</title>
        <authorList>
            <person name="Cheeseman K."/>
            <person name="Ropars J."/>
            <person name="Renault P."/>
            <person name="Dupont J."/>
            <person name="Gouzy J."/>
            <person name="Branca A."/>
            <person name="Abraham A.L."/>
            <person name="Ceppi M."/>
            <person name="Conseiller E."/>
            <person name="Debuchy R."/>
            <person name="Malagnac F."/>
            <person name="Goarin A."/>
            <person name="Silar P."/>
            <person name="Lacoste S."/>
            <person name="Sallet E."/>
            <person name="Bensimon A."/>
            <person name="Giraud T."/>
            <person name="Brygoo Y."/>
        </authorList>
    </citation>
    <scope>NUCLEOTIDE SEQUENCE [LARGE SCALE GENOMIC DNA]</scope>
    <source>
        <strain evidence="1">FM164</strain>
    </source>
</reference>
<sequence>MSKILTVVGATGAQGGSVVTSALKSGVALIRVSSEKVIARKKSEYSNCHKS</sequence>
<dbReference type="AlphaFoldDB" id="W6QNL8"/>
<dbReference type="SUPFAM" id="SSF51735">
    <property type="entry name" value="NAD(P)-binding Rossmann-fold domains"/>
    <property type="match status" value="1"/>
</dbReference>
<dbReference type="InterPro" id="IPR036291">
    <property type="entry name" value="NAD(P)-bd_dom_sf"/>
</dbReference>
<proteinExistence type="predicted"/>
<protein>
    <submittedName>
        <fullName evidence="1">NAD(P)-binding domain</fullName>
    </submittedName>
</protein>
<name>W6QNL8_PENRF</name>
<evidence type="ECO:0000313" key="2">
    <source>
        <dbReference type="Proteomes" id="UP000030686"/>
    </source>
</evidence>
<gene>
    <name evidence="1" type="ORF">PROQFM164_S06g000513</name>
</gene>
<keyword evidence="2" id="KW-1185">Reference proteome</keyword>
<accession>W6QNL8</accession>
<dbReference type="EMBL" id="HG792020">
    <property type="protein sequence ID" value="CDM37551.1"/>
    <property type="molecule type" value="Genomic_DNA"/>
</dbReference>
<organism evidence="1 2">
    <name type="scientific">Penicillium roqueforti (strain FM164)</name>
    <dbReference type="NCBI Taxonomy" id="1365484"/>
    <lineage>
        <taxon>Eukaryota</taxon>
        <taxon>Fungi</taxon>
        <taxon>Dikarya</taxon>
        <taxon>Ascomycota</taxon>
        <taxon>Pezizomycotina</taxon>
        <taxon>Eurotiomycetes</taxon>
        <taxon>Eurotiomycetidae</taxon>
        <taxon>Eurotiales</taxon>
        <taxon>Aspergillaceae</taxon>
        <taxon>Penicillium</taxon>
    </lineage>
</organism>
<dbReference type="Proteomes" id="UP000030686">
    <property type="component" value="Unassembled WGS sequence"/>
</dbReference>